<evidence type="ECO:0000256" key="7">
    <source>
        <dbReference type="RuleBase" id="RU366058"/>
    </source>
</evidence>
<dbReference type="RefSeq" id="WP_193865802.1">
    <property type="nucleotide sequence ID" value="NZ_JADEYR010000006.1"/>
</dbReference>
<dbReference type="InterPro" id="IPR032816">
    <property type="entry name" value="VTT_dom"/>
</dbReference>
<keyword evidence="4 7" id="KW-0812">Transmembrane</keyword>
<evidence type="ECO:0000256" key="4">
    <source>
        <dbReference type="ARBA" id="ARBA00022692"/>
    </source>
</evidence>
<protein>
    <recommendedName>
        <fullName evidence="7">TVP38/TMEM64 family membrane protein</fullName>
    </recommendedName>
</protein>
<feature type="domain" description="VTT" evidence="9">
    <location>
        <begin position="93"/>
        <end position="209"/>
    </location>
</feature>
<reference evidence="10 11" key="1">
    <citation type="submission" date="2020-10" db="EMBL/GenBank/DDBJ databases">
        <title>Draft genome and description of Brachybacterium epidermidis sp nov.</title>
        <authorList>
            <person name="Boxberger M."/>
            <person name="La Scola B."/>
        </authorList>
    </citation>
    <scope>NUCLEOTIDE SEQUENCE [LARGE SCALE GENOMIC DNA]</scope>
    <source>
        <strain evidence="10 11">Marseille-Q2903</strain>
    </source>
</reference>
<feature type="transmembrane region" description="Helical" evidence="7">
    <location>
        <begin position="158"/>
        <end position="180"/>
    </location>
</feature>
<feature type="transmembrane region" description="Helical" evidence="7">
    <location>
        <begin position="74"/>
        <end position="101"/>
    </location>
</feature>
<accession>A0ABR9W411</accession>
<organism evidence="10 11">
    <name type="scientific">Brachybacterium epidermidis</name>
    <dbReference type="NCBI Taxonomy" id="2781983"/>
    <lineage>
        <taxon>Bacteria</taxon>
        <taxon>Bacillati</taxon>
        <taxon>Actinomycetota</taxon>
        <taxon>Actinomycetes</taxon>
        <taxon>Micrococcales</taxon>
        <taxon>Dermabacteraceae</taxon>
        <taxon>Brachybacterium</taxon>
    </lineage>
</organism>
<comment type="subcellular location">
    <subcellularLocation>
        <location evidence="1 7">Cell membrane</location>
        <topology evidence="1 7">Multi-pass membrane protein</topology>
    </subcellularLocation>
</comment>
<evidence type="ECO:0000256" key="3">
    <source>
        <dbReference type="ARBA" id="ARBA00022475"/>
    </source>
</evidence>
<comment type="similarity">
    <text evidence="2 7">Belongs to the TVP38/TMEM64 family.</text>
</comment>
<dbReference type="PANTHER" id="PTHR12677:SF49">
    <property type="entry name" value="TVP38_TMEM64 FAMILY MEMBRANE PROTEIN"/>
    <property type="match status" value="1"/>
</dbReference>
<keyword evidence="3 7" id="KW-1003">Cell membrane</keyword>
<dbReference type="Pfam" id="PF09335">
    <property type="entry name" value="VTT_dom"/>
    <property type="match status" value="1"/>
</dbReference>
<evidence type="ECO:0000256" key="5">
    <source>
        <dbReference type="ARBA" id="ARBA00022989"/>
    </source>
</evidence>
<keyword evidence="6 7" id="KW-0472">Membrane</keyword>
<feature type="transmembrane region" description="Helical" evidence="7">
    <location>
        <begin position="37"/>
        <end position="54"/>
    </location>
</feature>
<evidence type="ECO:0000256" key="6">
    <source>
        <dbReference type="ARBA" id="ARBA00023136"/>
    </source>
</evidence>
<keyword evidence="5 7" id="KW-1133">Transmembrane helix</keyword>
<feature type="region of interest" description="Disordered" evidence="8">
    <location>
        <begin position="1"/>
        <end position="21"/>
    </location>
</feature>
<gene>
    <name evidence="10" type="ORF">IOE58_07570</name>
</gene>
<proteinExistence type="inferred from homology"/>
<evidence type="ECO:0000256" key="8">
    <source>
        <dbReference type="SAM" id="MobiDB-lite"/>
    </source>
</evidence>
<evidence type="ECO:0000259" key="9">
    <source>
        <dbReference type="Pfam" id="PF09335"/>
    </source>
</evidence>
<keyword evidence="11" id="KW-1185">Reference proteome</keyword>
<feature type="transmembrane region" description="Helical" evidence="7">
    <location>
        <begin position="113"/>
        <end position="138"/>
    </location>
</feature>
<evidence type="ECO:0000256" key="2">
    <source>
        <dbReference type="ARBA" id="ARBA00008640"/>
    </source>
</evidence>
<comment type="caution">
    <text evidence="10">The sequence shown here is derived from an EMBL/GenBank/DDBJ whole genome shotgun (WGS) entry which is preliminary data.</text>
</comment>
<sequence length="220" mass="23845">MSTADALVKQPPRPAVRADRPAVDAPRCDPLRIAARFSPLLGLVVSIGLVWWGWQAGVLRSLENLLAFIDGLGAWGPIAFLMVSIASVIFPVIPGGLLVVAGPVLFGPLEGTLYNYLAVCSGSFVNFAIGRQVGLGLIERMFSPRAVEKALGWTRSPHFTRVFATAIALPVAPDDLLCYLTGTTRMRWRTYLLIILTCKPWSLIAYGLGVSALLVKFVPW</sequence>
<evidence type="ECO:0000256" key="1">
    <source>
        <dbReference type="ARBA" id="ARBA00004651"/>
    </source>
</evidence>
<feature type="transmembrane region" description="Helical" evidence="7">
    <location>
        <begin position="192"/>
        <end position="215"/>
    </location>
</feature>
<dbReference type="EMBL" id="JADEYR010000006">
    <property type="protein sequence ID" value="MBE9404053.1"/>
    <property type="molecule type" value="Genomic_DNA"/>
</dbReference>
<evidence type="ECO:0000313" key="11">
    <source>
        <dbReference type="Proteomes" id="UP000644727"/>
    </source>
</evidence>
<evidence type="ECO:0000313" key="10">
    <source>
        <dbReference type="EMBL" id="MBE9404053.1"/>
    </source>
</evidence>
<dbReference type="InterPro" id="IPR015414">
    <property type="entry name" value="TMEM64"/>
</dbReference>
<dbReference type="PANTHER" id="PTHR12677">
    <property type="entry name" value="GOLGI APPARATUS MEMBRANE PROTEIN TVP38-RELATED"/>
    <property type="match status" value="1"/>
</dbReference>
<dbReference type="Proteomes" id="UP000644727">
    <property type="component" value="Unassembled WGS sequence"/>
</dbReference>
<name>A0ABR9W411_9MICO</name>